<dbReference type="PANTHER" id="PTHR11371">
    <property type="entry name" value="DEOXYRIBONUCLEASE"/>
    <property type="match status" value="1"/>
</dbReference>
<evidence type="ECO:0000313" key="10">
    <source>
        <dbReference type="Proteomes" id="UP000826234"/>
    </source>
</evidence>
<keyword evidence="10" id="KW-1185">Reference proteome</keyword>
<name>A0ABQ7TK15_PHRPL</name>
<evidence type="ECO:0000256" key="2">
    <source>
        <dbReference type="ARBA" id="ARBA00022722"/>
    </source>
</evidence>
<dbReference type="PRINTS" id="PR00130">
    <property type="entry name" value="DNASEI"/>
</dbReference>
<feature type="domain" description="Endonuclease/exonuclease/phosphatase" evidence="8">
    <location>
        <begin position="21"/>
        <end position="218"/>
    </location>
</feature>
<dbReference type="SMART" id="SM00476">
    <property type="entry name" value="DNaseIc"/>
    <property type="match status" value="1"/>
</dbReference>
<keyword evidence="3 6" id="KW-0255">Endonuclease</keyword>
<dbReference type="EMBL" id="JAIPUX010000439">
    <property type="protein sequence ID" value="KAH0630145.1"/>
    <property type="molecule type" value="Genomic_DNA"/>
</dbReference>
<evidence type="ECO:0000313" key="9">
    <source>
        <dbReference type="EMBL" id="KAH0630145.1"/>
    </source>
</evidence>
<dbReference type="PANTHER" id="PTHR11371:SF32">
    <property type="entry name" value="DEOXYRIBONUCLEASE GAMMA"/>
    <property type="match status" value="1"/>
</dbReference>
<evidence type="ECO:0000256" key="6">
    <source>
        <dbReference type="PIRNR" id="PIRNR000988"/>
    </source>
</evidence>
<keyword evidence="2 6" id="KW-0540">Nuclease</keyword>
<evidence type="ECO:0000256" key="5">
    <source>
        <dbReference type="ARBA" id="ARBA00023157"/>
    </source>
</evidence>
<dbReference type="Gene3D" id="3.60.10.10">
    <property type="entry name" value="Endonuclease/exonuclease/phosphatase"/>
    <property type="match status" value="1"/>
</dbReference>
<sequence>MLCISLFLLLAFHAAWSLRICSFNVRSFGEAKRTRPEILDVIVEIICRCDIMLLMEIKDNRNRICPFLLEKLNGRSQEQYSYVASNRLGRKSYKEQYAFFYRPKMVSVKQTYQYPDLQPGNEDALSREPFVVWFSSPSTVIQEFVIIPLHTTPEMAVQEIDELYDVYLDVKQHWKTKNFIFMGDFNAGCGYVARKHWKNIRLRNHKEFVWLIDDQTDTTRWLIHCGLVFTYYYRIVLHGDKLINAAVPNSASIFDFQSAFAMTEAQALAVSDHFPVEFQLRTTRSSPRRRERHQKHYRNQRYLNVPLVQ</sequence>
<comment type="similarity">
    <text evidence="1 6">Belongs to the DNase I family.</text>
</comment>
<evidence type="ECO:0000259" key="8">
    <source>
        <dbReference type="Pfam" id="PF03372"/>
    </source>
</evidence>
<dbReference type="Pfam" id="PF03372">
    <property type="entry name" value="Exo_endo_phos"/>
    <property type="match status" value="1"/>
</dbReference>
<organism evidence="9 10">
    <name type="scientific">Phrynosoma platyrhinos</name>
    <name type="common">Desert horned lizard</name>
    <dbReference type="NCBI Taxonomy" id="52577"/>
    <lineage>
        <taxon>Eukaryota</taxon>
        <taxon>Metazoa</taxon>
        <taxon>Chordata</taxon>
        <taxon>Craniata</taxon>
        <taxon>Vertebrata</taxon>
        <taxon>Euteleostomi</taxon>
        <taxon>Lepidosauria</taxon>
        <taxon>Squamata</taxon>
        <taxon>Bifurcata</taxon>
        <taxon>Unidentata</taxon>
        <taxon>Episquamata</taxon>
        <taxon>Toxicofera</taxon>
        <taxon>Iguania</taxon>
        <taxon>Phrynosomatidae</taxon>
        <taxon>Phrynosomatinae</taxon>
        <taxon>Phrynosoma</taxon>
    </lineage>
</organism>
<evidence type="ECO:0000256" key="1">
    <source>
        <dbReference type="ARBA" id="ARBA00007359"/>
    </source>
</evidence>
<dbReference type="Proteomes" id="UP000826234">
    <property type="component" value="Unassembled WGS sequence"/>
</dbReference>
<evidence type="ECO:0000256" key="7">
    <source>
        <dbReference type="SAM" id="SignalP"/>
    </source>
</evidence>
<proteinExistence type="inferred from homology"/>
<evidence type="ECO:0000256" key="3">
    <source>
        <dbReference type="ARBA" id="ARBA00022759"/>
    </source>
</evidence>
<keyword evidence="5" id="KW-1015">Disulfide bond</keyword>
<dbReference type="InterPro" id="IPR018057">
    <property type="entry name" value="Deoxyribonuclease-1_AS"/>
</dbReference>
<gene>
    <name evidence="9" type="ORF">JD844_012815</name>
</gene>
<dbReference type="PROSITE" id="PS00919">
    <property type="entry name" value="DNASE_I_1"/>
    <property type="match status" value="1"/>
</dbReference>
<dbReference type="InterPro" id="IPR016202">
    <property type="entry name" value="DNase_I"/>
</dbReference>
<dbReference type="CDD" id="cd10282">
    <property type="entry name" value="DNase1"/>
    <property type="match status" value="1"/>
</dbReference>
<dbReference type="PIRSF" id="PIRSF000988">
    <property type="entry name" value="DNase_I_euk"/>
    <property type="match status" value="1"/>
</dbReference>
<keyword evidence="7" id="KW-0732">Signal</keyword>
<accession>A0ABQ7TK15</accession>
<comment type="caution">
    <text evidence="9">The sequence shown here is derived from an EMBL/GenBank/DDBJ whole genome shotgun (WGS) entry which is preliminary data.</text>
</comment>
<evidence type="ECO:0000256" key="4">
    <source>
        <dbReference type="ARBA" id="ARBA00022801"/>
    </source>
</evidence>
<keyword evidence="4 6" id="KW-0378">Hydrolase</keyword>
<reference evidence="9 10" key="1">
    <citation type="journal article" date="2022" name="Gigascience">
        <title>A chromosome-level genome assembly and annotation of the desert horned lizard, Phrynosoma platyrhinos, provides insight into chromosomal rearrangements among reptiles.</title>
        <authorList>
            <person name="Koochekian N."/>
            <person name="Ascanio A."/>
            <person name="Farleigh K."/>
            <person name="Card D.C."/>
            <person name="Schield D.R."/>
            <person name="Castoe T.A."/>
            <person name="Jezkova T."/>
        </authorList>
    </citation>
    <scope>NUCLEOTIDE SEQUENCE [LARGE SCALE GENOMIC DNA]</scope>
    <source>
        <strain evidence="9">NK-2021</strain>
    </source>
</reference>
<dbReference type="InterPro" id="IPR005135">
    <property type="entry name" value="Endo/exonuclease/phosphatase"/>
</dbReference>
<protein>
    <recommendedName>
        <fullName evidence="6">Deoxyribonuclease</fullName>
    </recommendedName>
</protein>
<feature type="signal peptide" evidence="7">
    <location>
        <begin position="1"/>
        <end position="17"/>
    </location>
</feature>
<dbReference type="SUPFAM" id="SSF56219">
    <property type="entry name" value="DNase I-like"/>
    <property type="match status" value="1"/>
</dbReference>
<feature type="chain" id="PRO_5045710711" description="Deoxyribonuclease" evidence="7">
    <location>
        <begin position="18"/>
        <end position="309"/>
    </location>
</feature>
<dbReference type="InterPro" id="IPR036691">
    <property type="entry name" value="Endo/exonu/phosph_ase_sf"/>
</dbReference>